<feature type="compositionally biased region" description="Polar residues" evidence="13">
    <location>
        <begin position="508"/>
        <end position="523"/>
    </location>
</feature>
<feature type="compositionally biased region" description="Pro residues" evidence="13">
    <location>
        <begin position="2562"/>
        <end position="2573"/>
    </location>
</feature>
<dbReference type="InterPro" id="IPR040706">
    <property type="entry name" value="Zf-MYST"/>
</dbReference>
<feature type="compositionally biased region" description="Basic and acidic residues" evidence="13">
    <location>
        <begin position="1078"/>
        <end position="1118"/>
    </location>
</feature>
<feature type="compositionally biased region" description="Low complexity" evidence="13">
    <location>
        <begin position="1307"/>
        <end position="1316"/>
    </location>
</feature>
<feature type="compositionally biased region" description="Low complexity" evidence="13">
    <location>
        <begin position="1473"/>
        <end position="1506"/>
    </location>
</feature>
<feature type="compositionally biased region" description="Low complexity" evidence="13">
    <location>
        <begin position="2574"/>
        <end position="2602"/>
    </location>
</feature>
<dbReference type="InterPro" id="IPR016181">
    <property type="entry name" value="Acyl_CoA_acyltransferase"/>
</dbReference>
<feature type="region of interest" description="Disordered" evidence="13">
    <location>
        <begin position="3119"/>
        <end position="3201"/>
    </location>
</feature>
<feature type="compositionally biased region" description="Basic and acidic residues" evidence="13">
    <location>
        <begin position="2170"/>
        <end position="2182"/>
    </location>
</feature>
<feature type="compositionally biased region" description="Basic and acidic residues" evidence="13">
    <location>
        <begin position="1557"/>
        <end position="1662"/>
    </location>
</feature>
<dbReference type="FunFam" id="3.40.630.30:FF:000001">
    <property type="entry name" value="Histone acetyltransferase"/>
    <property type="match status" value="1"/>
</dbReference>
<keyword evidence="8" id="KW-0156">Chromatin regulator</keyword>
<dbReference type="CDD" id="cd15489">
    <property type="entry name" value="PHD_SF"/>
    <property type="match status" value="1"/>
</dbReference>
<feature type="compositionally biased region" description="Low complexity" evidence="13">
    <location>
        <begin position="2479"/>
        <end position="2489"/>
    </location>
</feature>
<evidence type="ECO:0000313" key="16">
    <source>
        <dbReference type="EMBL" id="KAK3880893.1"/>
    </source>
</evidence>
<feature type="compositionally biased region" description="Low complexity" evidence="13">
    <location>
        <begin position="2679"/>
        <end position="2690"/>
    </location>
</feature>
<feature type="compositionally biased region" description="Basic and acidic residues" evidence="13">
    <location>
        <begin position="2657"/>
        <end position="2671"/>
    </location>
</feature>
<dbReference type="PANTHER" id="PTHR10615:SF217">
    <property type="entry name" value="HISTONE ACETYLTRANSFERASE"/>
    <property type="match status" value="1"/>
</dbReference>
<dbReference type="PROSITE" id="PS51726">
    <property type="entry name" value="MYST_HAT"/>
    <property type="match status" value="1"/>
</dbReference>
<comment type="caution">
    <text evidence="16">The sequence shown here is derived from an EMBL/GenBank/DDBJ whole genome shotgun (WGS) entry which is preliminary data.</text>
</comment>
<feature type="region of interest" description="Disordered" evidence="13">
    <location>
        <begin position="1031"/>
        <end position="1915"/>
    </location>
</feature>
<dbReference type="InterPro" id="IPR019786">
    <property type="entry name" value="Zinc_finger_PHD-type_CS"/>
</dbReference>
<dbReference type="SMART" id="SM00249">
    <property type="entry name" value="PHD"/>
    <property type="match status" value="2"/>
</dbReference>
<dbReference type="InterPro" id="IPR019787">
    <property type="entry name" value="Znf_PHD-finger"/>
</dbReference>
<feature type="compositionally biased region" description="Low complexity" evidence="13">
    <location>
        <begin position="3150"/>
        <end position="3170"/>
    </location>
</feature>
<feature type="active site" description="Proton donor/acceptor" evidence="11">
    <location>
        <position position="803"/>
    </location>
</feature>
<evidence type="ECO:0000256" key="2">
    <source>
        <dbReference type="ARBA" id="ARBA00010107"/>
    </source>
</evidence>
<gene>
    <name evidence="16" type="ORF">Pcinc_014633</name>
</gene>
<feature type="compositionally biased region" description="Low complexity" evidence="13">
    <location>
        <begin position="362"/>
        <end position="372"/>
    </location>
</feature>
<feature type="compositionally biased region" description="Polar residues" evidence="13">
    <location>
        <begin position="2985"/>
        <end position="3008"/>
    </location>
</feature>
<feature type="compositionally biased region" description="Basic and acidic residues" evidence="13">
    <location>
        <begin position="1727"/>
        <end position="1737"/>
    </location>
</feature>
<proteinExistence type="inferred from homology"/>
<dbReference type="Pfam" id="PF01853">
    <property type="entry name" value="MOZ_SAS"/>
    <property type="match status" value="1"/>
</dbReference>
<sequence length="3380" mass="372880">MGRGMEGYGCGSSSRNLLSVLTVFFHVNTTMPICCECLGTEMSVNGGFIHCGLCGTSAHPKCLRLDPAASVRLQKQGWQCEDCKLCIVCRKTGSEVLGSLVVCSTCSEGYHVRCVLPPLEQRPTSPSWCCPHCTSGSLATNNNVRTPTSPPTSAQGDPSSSPPLTNTFAANRKGRGRSRKSHQEATIRSRKYSTSSSSSCSRSDSRWRKKSESEATKEAGSDSDDSEGMHGQFGSPKKLHSDKLSKEKAKFFKRSFGDKGRFKVAKSEIRVDSQSSAGLGLTRVIKDSASVREKVGSVVTEVSSSESDTTSESSSSDDESGADVPQAIPRTPGHHAIPLASAQPMVQGVAAGKVPARKSESLSEGELDSGSGTPHEERSSSSTNSSSTMLASGHLRGLFDGLSHLYTPYDSRKRPLQERPKHKGPKKLLQLSREGETIPSEAGVEVRALTDTGVEGPRSILECSSPGSGRADERGTWSTWGGQRWLATGVGTTPAGPNATPTTVASATPLTTSMGGPGCQTQAADGRKWRKMRTEGYSSHTGGQGVDTYHQLRKLKDYSVQAGGGDDEVLLSISTVEDRVSMEKVQRHALPPGVTERDLEIFRKAQEKASLEMEKNRSTVQERDPFNMSRCPASIDFGQYDIQTWYSAPYPQEYARLTKLFLCEFCLKYMKSISMLGRHLKKCVWRTPPGTEVYRKDGLSVFEVDGNVSKIYCQNLCLLAKLFLDHKTLYYDVEPFLFYVLTRNDEKGCHLVGYFSKEKLSALKYNVSCIMTMPQYQRQGYGRFLIDFSYLLSKREGQPGTPEKPLSDLGRVSYTAYWKSVILEYLYHLRSHSTFSIQEVVKEKAMYPADVAYTLNILGFFKRDSSGQMVVSIDWEVVEEHYQRQLNNPRRLRLDPEALRWSPLLPGHTIALQHDSDEEEEEKPLEEVKVEKNKVIDNNKIKEGKVESGEKCEAIPVTSEGGKEDTPATSRSVRAHKPKSTADTSVSVVEAKEREKENINNTISDKAKHSRAFGGQDKSTGGMTSKEDAYIFKEEEENDIEPNFRSLKSGRKKSHALKETQLSPAEKRRQKRLAMQKMRREAKLRAENKQRMTEERKEAQPVLERRTSEDGTREKSLIEEDEMSVLEEQRFAREDRRKIVEETSVEDKRTESVEKYTIEDKYKGTEKKSSEDKHKHPEGKHHHLPEKAHITKEEQILPVKECVKESGNHKRNSSSTDSTREGGSSKMSGVYIENMKDTISTKKNAASLEFVKESGGTKRSSSSVEGMREGTINKRSNNNSSLVGGKEDGTSKKNSTSFEGIKEPGSSKKISTSSAESTKEAGSSKKNSLSVMNVKEIGHGKKCNSAESAKEYGDSKDIVSNKKSIPVESVKEPGESSKKNVSLLETMKESSSPSKKNSAMDSVKEGPSSRKTSLPPEFIKEPPTNKKNLVDGLKEVGSTVRKANVSAVESTREAGSSRKAGTMMEGAKESTGTRRSSTGESNRNSRRSSTVTANEATETRVTTEPPEVGEDDHTPTTTLPKSKRETSSTRSRRKCVYEEKEEDTRRDSSVRSRRKLDHSDNDKENQSEHLTRSSRRKTEIEESEDEGQRESPYKARKVEPEVVEREDTGRREASARIRKRLEAEEIQRENRRRAEAEELERENRRKAEAEEAERKNRRENSLRRRRRLEMEETEDEVTKEPSVRRSRRRLETEESEEDHRHEVPALKISKEHKIEEGEVHSLIVSKDGSKTKNKMEAQDIEQQHPQPSTVRESSRTRRRLDPVLADEEQRKEAWEAHNFNSREELQERPHRLRNKTHAARNNSSSRERRRRKYSEIEDEETIVHHESNNRSRATKVRYHEPDESHSIRSKRLKKNEDQSLSGLRKEELERRNKKDEIERPVIKHEGEDTSRTRKSKRIEEQPEPFNLRPKKARPVRHLEGAVAGLRTNIMTSQEPPVENQHVVAAVVEEEGRQTHVPSEKEEGDSMDTTGGDLEMPHLEPMVNIEKLPEAPFLDQSNSDKPAKEETVENKDSDAEDRDEEYSIDGSDPSLKRRSWPRGLLRNVKPMGRSRSKGGPARHNSGRSRGSGGSRIKCKEEQKLPGVDGDELQECLPEDAEPLRTGLVDEPTTRKPEEEEEKIRRKQPEEKNETVGHHPEAKELVKVAQLVSERGSSHQEERPVIPTEIEQQPHTQEEETKRGTVEEVSKVKEVSKVGQVIEKEELPKADTPKTEPVEVVEASKAKVARTKTVEWLESEHEDWSHQTGPKSHEHSESRDIVRHSIAQPSQNHHALPDKKVKGLVKEEEQEPWQAGVGDDMNEDKNVEEKIDNDDYDSTDTSALENDSLNPVNEKDSAKDCNSVQTVDTKNGEITENSTTKKQNELELEKENHDPAKELMIDKERVEGGEQELSEADKAVASIMNGTCVDDGDGECLEHETYTSPPPVEEVHEAVECKVGDGRVDEAYQEEVTKAVESIWGGTEEREATLSEDPRPEALEETKALSPPLAPLQDSPLPPSSSLPPPVSSEQSEGDIMPQSPATSLDHSRSPASSVPPSPIPSSPPPAPAPPSPTSPSPVLSLPSDSPLEPPPAPAPVTPVSPQSLGSPASPSSICSPASLHSHSSPISEIPAGQLRPASPSPMGLSPHPVPLNEDQSSCHLPVVSKSVPVAEPPTLSSVSSHHSQDVQDSEDQKCESVIEDLETQQQPHPKAQQKQVSECSRDEGGVRETHIQPEVSRLSDTHPPSSEHEDSHTSNIEQSYEPTDAPKVDTHTPDQETPCTHDLALEVGDGSKTVNASSGSTPPSSCGSTNTTSVITRQAPTPTPPHQQEVGSMGVYTPDSTTNSVHSMHGYSQGDFDVSQLGIESPTSISSNEMAHSVEAPQQASTPQSYNDCSQLSNQQVQPPTPTHVQPTTPTHVQPTTPTHTQPTTPTPPHIARTTPTPTPILPQPVPQPHPHPHPQPQAIITQATASAQTVPTIGIVTLPQAHAHQPPKHQPSKQRHIQPKPPPQSQTQAVSTVSRPPSNLGTQLSPQSVAAMHGQPHVMTQRMVASTPHPTSGLGQHHPMSYHPHGAHTPHPPRTPHVPHSHTQMQNFGHPSNYMVGAHQQMLGHHSSMISQGYLSQPSVTTYAQAHNPAHSSSYMPTVIQSRMGGPAGPQQVAVHTSSASASQRAGQNSASSHRASHPSSAPAVGPSGSNYHFLNSSPPGPSPTPTPMGAEQHHVGGVQGSASSCSIARLQQLTNGIMDIVPPPCAGVTPPPSHTVTPPPSHTVTPPPTATAAAAAAAAQRNMTPPISNLQSQVPLAYGKYKTQTASAAQMPSNMMTPAIMGYQVNGYRMPGQPGGMPALNTSYLTNPSFMNQQLPMQMMNMHPQAAGQYQDPRSQPQNAMYPPYSYMPPLQLNGTMRR</sequence>
<dbReference type="CDD" id="cd04301">
    <property type="entry name" value="NAT_SF"/>
    <property type="match status" value="1"/>
</dbReference>
<dbReference type="GO" id="GO:0070776">
    <property type="term" value="C:MOZ/MORF histone acetyltransferase complex"/>
    <property type="evidence" value="ECO:0007669"/>
    <property type="project" value="TreeGrafter"/>
</dbReference>
<keyword evidence="7" id="KW-0862">Zinc</keyword>
<feature type="region of interest" description="Disordered" evidence="13">
    <location>
        <begin position="957"/>
        <end position="986"/>
    </location>
</feature>
<evidence type="ECO:0000256" key="8">
    <source>
        <dbReference type="ARBA" id="ARBA00022853"/>
    </source>
</evidence>
<feature type="compositionally biased region" description="Basic and acidic residues" evidence="13">
    <location>
        <begin position="1949"/>
        <end position="1960"/>
    </location>
</feature>
<feature type="compositionally biased region" description="Basic and acidic residues" evidence="13">
    <location>
        <begin position="1185"/>
        <end position="1208"/>
    </location>
</feature>
<dbReference type="SUPFAM" id="SSF55729">
    <property type="entry name" value="Acyl-CoA N-acyltransferases (Nat)"/>
    <property type="match status" value="1"/>
</dbReference>
<feature type="region of interest" description="Disordered" evidence="13">
    <location>
        <begin position="457"/>
        <end position="477"/>
    </location>
</feature>
<feature type="compositionally biased region" description="Polar residues" evidence="13">
    <location>
        <begin position="2334"/>
        <end position="2354"/>
    </location>
</feature>
<feature type="domain" description="PHD-type" evidence="14">
    <location>
        <begin position="83"/>
        <end position="136"/>
    </location>
</feature>
<feature type="compositionally biased region" description="Basic residues" evidence="13">
    <location>
        <begin position="2965"/>
        <end position="2978"/>
    </location>
</feature>
<feature type="region of interest" description="Disordered" evidence="13">
    <location>
        <begin position="2960"/>
        <end position="3073"/>
    </location>
</feature>
<feature type="compositionally biased region" description="Basic and acidic residues" evidence="13">
    <location>
        <begin position="2226"/>
        <end position="2257"/>
    </location>
</feature>
<evidence type="ECO:0000256" key="5">
    <source>
        <dbReference type="ARBA" id="ARBA00022723"/>
    </source>
</evidence>
<keyword evidence="10" id="KW-0539">Nucleus</keyword>
<feature type="compositionally biased region" description="Basic and acidic residues" evidence="13">
    <location>
        <begin position="2457"/>
        <end position="2477"/>
    </location>
</feature>
<evidence type="ECO:0000256" key="7">
    <source>
        <dbReference type="ARBA" id="ARBA00022833"/>
    </source>
</evidence>
<dbReference type="GO" id="GO:0008270">
    <property type="term" value="F:zinc ion binding"/>
    <property type="evidence" value="ECO:0007669"/>
    <property type="project" value="UniProtKB-KW"/>
</dbReference>
<protein>
    <recommendedName>
        <fullName evidence="3">histone acetyltransferase</fullName>
        <ecNumber evidence="3">2.3.1.48</ecNumber>
    </recommendedName>
</protein>
<feature type="compositionally biased region" description="Basic and acidic residues" evidence="13">
    <location>
        <begin position="1418"/>
        <end position="1434"/>
    </location>
</feature>
<dbReference type="EC" id="2.3.1.48" evidence="3"/>
<accession>A0AAE1FZW9</accession>
<dbReference type="GO" id="GO:0040029">
    <property type="term" value="P:epigenetic regulation of gene expression"/>
    <property type="evidence" value="ECO:0007669"/>
    <property type="project" value="UniProtKB-ARBA"/>
</dbReference>
<feature type="compositionally biased region" description="Basic and acidic residues" evidence="13">
    <location>
        <begin position="1837"/>
        <end position="1846"/>
    </location>
</feature>
<evidence type="ECO:0000259" key="14">
    <source>
        <dbReference type="PROSITE" id="PS50016"/>
    </source>
</evidence>
<feature type="compositionally biased region" description="Polar residues" evidence="13">
    <location>
        <begin position="141"/>
        <end position="169"/>
    </location>
</feature>
<dbReference type="InterPro" id="IPR011011">
    <property type="entry name" value="Znf_FYVE_PHD"/>
</dbReference>
<dbReference type="Gene3D" id="3.40.630.30">
    <property type="match status" value="1"/>
</dbReference>
<feature type="compositionally biased region" description="Polar residues" evidence="13">
    <location>
        <begin position="3134"/>
        <end position="3149"/>
    </location>
</feature>
<feature type="compositionally biased region" description="Basic and acidic residues" evidence="13">
    <location>
        <begin position="2000"/>
        <end position="2012"/>
    </location>
</feature>
<feature type="compositionally biased region" description="Basic and acidic residues" evidence="13">
    <location>
        <begin position="1535"/>
        <end position="1550"/>
    </location>
</feature>
<feature type="compositionally biased region" description="Polar residues" evidence="13">
    <location>
        <begin position="2840"/>
        <end position="2873"/>
    </location>
</feature>
<feature type="compositionally biased region" description="Polar residues" evidence="13">
    <location>
        <begin position="2313"/>
        <end position="2325"/>
    </location>
</feature>
<dbReference type="InterPro" id="IPR001965">
    <property type="entry name" value="Znf_PHD"/>
</dbReference>
<feature type="compositionally biased region" description="Basic and acidic residues" evidence="13">
    <location>
        <begin position="1863"/>
        <end position="1891"/>
    </location>
</feature>
<evidence type="ECO:0000256" key="10">
    <source>
        <dbReference type="ARBA" id="ARBA00023242"/>
    </source>
</evidence>
<feature type="compositionally biased region" description="Low complexity" evidence="13">
    <location>
        <begin position="192"/>
        <end position="202"/>
    </location>
</feature>
<dbReference type="Gene3D" id="3.30.60.60">
    <property type="entry name" value="N-acetyl transferase-like"/>
    <property type="match status" value="1"/>
</dbReference>
<evidence type="ECO:0000256" key="9">
    <source>
        <dbReference type="ARBA" id="ARBA00022990"/>
    </source>
</evidence>
<feature type="compositionally biased region" description="Polar residues" evidence="13">
    <location>
        <begin position="1389"/>
        <end position="1400"/>
    </location>
</feature>
<dbReference type="Pfam" id="PF00628">
    <property type="entry name" value="PHD"/>
    <property type="match status" value="1"/>
</dbReference>
<feature type="region of interest" description="Disordered" evidence="13">
    <location>
        <begin position="1949"/>
        <end position="2182"/>
    </location>
</feature>
<dbReference type="InterPro" id="IPR013083">
    <property type="entry name" value="Znf_RING/FYVE/PHD"/>
</dbReference>
<feature type="compositionally biased region" description="Low complexity" evidence="13">
    <location>
        <begin position="2874"/>
        <end position="2915"/>
    </location>
</feature>
<feature type="region of interest" description="Disordered" evidence="13">
    <location>
        <begin position="411"/>
        <end position="430"/>
    </location>
</feature>
<evidence type="ECO:0000313" key="17">
    <source>
        <dbReference type="Proteomes" id="UP001286313"/>
    </source>
</evidence>
<dbReference type="FunFam" id="3.30.60.60:FF:000001">
    <property type="entry name" value="Histone acetyltransferase"/>
    <property type="match status" value="1"/>
</dbReference>
<evidence type="ECO:0000256" key="1">
    <source>
        <dbReference type="ARBA" id="ARBA00004123"/>
    </source>
</evidence>
<name>A0AAE1FZW9_PETCI</name>
<evidence type="ECO:0000256" key="12">
    <source>
        <dbReference type="PROSITE-ProRule" id="PRU00146"/>
    </source>
</evidence>
<dbReference type="Gene3D" id="3.30.40.10">
    <property type="entry name" value="Zinc/RING finger domain, C3HC4 (zinc finger)"/>
    <property type="match status" value="1"/>
</dbReference>
<evidence type="ECO:0000256" key="4">
    <source>
        <dbReference type="ARBA" id="ARBA00022679"/>
    </source>
</evidence>
<feature type="compositionally biased region" description="Pro residues" evidence="13">
    <location>
        <begin position="2490"/>
        <end position="2501"/>
    </location>
</feature>
<feature type="compositionally biased region" description="Basic and acidic residues" evidence="13">
    <location>
        <begin position="2269"/>
        <end position="2281"/>
    </location>
</feature>
<feature type="region of interest" description="Disordered" evidence="13">
    <location>
        <begin position="141"/>
        <end position="246"/>
    </location>
</feature>
<keyword evidence="9" id="KW-0007">Acetylation</keyword>
<feature type="region of interest" description="Disordered" evidence="13">
    <location>
        <begin position="508"/>
        <end position="528"/>
    </location>
</feature>
<feature type="region of interest" description="Disordered" evidence="13">
    <location>
        <begin position="2449"/>
        <end position="2936"/>
    </location>
</feature>
<dbReference type="PANTHER" id="PTHR10615">
    <property type="entry name" value="HISTONE ACETYLTRANSFERASE"/>
    <property type="match status" value="1"/>
</dbReference>
<keyword evidence="4" id="KW-0808">Transferase</keyword>
<feature type="domain" description="PHD-type" evidence="14">
    <location>
        <begin position="31"/>
        <end position="86"/>
    </location>
</feature>
<keyword evidence="5" id="KW-0479">Metal-binding</keyword>
<feature type="compositionally biased region" description="Polar residues" evidence="13">
    <location>
        <begin position="1213"/>
        <end position="1227"/>
    </location>
</feature>
<evidence type="ECO:0000259" key="15">
    <source>
        <dbReference type="PROSITE" id="PS51726"/>
    </source>
</evidence>
<feature type="compositionally biased region" description="Basic and acidic residues" evidence="13">
    <location>
        <begin position="1127"/>
        <end position="1175"/>
    </location>
</feature>
<feature type="region of interest" description="Disordered" evidence="13">
    <location>
        <begin position="1006"/>
        <end position="1025"/>
    </location>
</feature>
<evidence type="ECO:0000256" key="11">
    <source>
        <dbReference type="PIRSR" id="PIRSR602717-51"/>
    </source>
</evidence>
<dbReference type="SUPFAM" id="SSF57903">
    <property type="entry name" value="FYVE/PHD zinc finger"/>
    <property type="match status" value="1"/>
</dbReference>
<dbReference type="GO" id="GO:0010484">
    <property type="term" value="F:histone H3 acetyltransferase activity"/>
    <property type="evidence" value="ECO:0007669"/>
    <property type="project" value="TreeGrafter"/>
</dbReference>
<dbReference type="PROSITE" id="PS01359">
    <property type="entry name" value="ZF_PHD_1"/>
    <property type="match status" value="1"/>
</dbReference>
<feature type="compositionally biased region" description="Acidic residues" evidence="13">
    <location>
        <begin position="2083"/>
        <end position="2095"/>
    </location>
</feature>
<feature type="compositionally biased region" description="Basic and acidic residues" evidence="13">
    <location>
        <begin position="203"/>
        <end position="220"/>
    </location>
</feature>
<feature type="compositionally biased region" description="Basic and acidic residues" evidence="13">
    <location>
        <begin position="1676"/>
        <end position="1719"/>
    </location>
</feature>
<dbReference type="InterPro" id="IPR002717">
    <property type="entry name" value="HAT_MYST-type"/>
</dbReference>
<feature type="compositionally biased region" description="Basic and acidic residues" evidence="13">
    <location>
        <begin position="2356"/>
        <end position="2373"/>
    </location>
</feature>
<feature type="compositionally biased region" description="Basic and acidic residues" evidence="13">
    <location>
        <begin position="2739"/>
        <end position="2749"/>
    </location>
</feature>
<feature type="compositionally biased region" description="Basic and acidic residues" evidence="13">
    <location>
        <begin position="2198"/>
        <end position="2219"/>
    </location>
</feature>
<comment type="similarity">
    <text evidence="2">Belongs to the MYST (SAS/MOZ) family.</text>
</comment>
<evidence type="ECO:0000256" key="3">
    <source>
        <dbReference type="ARBA" id="ARBA00013184"/>
    </source>
</evidence>
<feature type="compositionally biased region" description="Basic and acidic residues" evidence="13">
    <location>
        <begin position="2694"/>
        <end position="2727"/>
    </location>
</feature>
<feature type="compositionally biased region" description="Low complexity" evidence="13">
    <location>
        <begin position="297"/>
        <end position="314"/>
    </location>
</feature>
<feature type="compositionally biased region" description="Basic and acidic residues" evidence="13">
    <location>
        <begin position="1752"/>
        <end position="1789"/>
    </location>
</feature>
<dbReference type="InterPro" id="IPR050603">
    <property type="entry name" value="MYST_HAT"/>
</dbReference>
<feature type="compositionally biased region" description="Pro residues" evidence="13">
    <location>
        <begin position="2916"/>
        <end position="2935"/>
    </location>
</feature>
<dbReference type="Pfam" id="PF17772">
    <property type="entry name" value="zf-MYST"/>
    <property type="match status" value="1"/>
</dbReference>
<organism evidence="16 17">
    <name type="scientific">Petrolisthes cinctipes</name>
    <name type="common">Flat porcelain crab</name>
    <dbReference type="NCBI Taxonomy" id="88211"/>
    <lineage>
        <taxon>Eukaryota</taxon>
        <taxon>Metazoa</taxon>
        <taxon>Ecdysozoa</taxon>
        <taxon>Arthropoda</taxon>
        <taxon>Crustacea</taxon>
        <taxon>Multicrustacea</taxon>
        <taxon>Malacostraca</taxon>
        <taxon>Eumalacostraca</taxon>
        <taxon>Eucarida</taxon>
        <taxon>Decapoda</taxon>
        <taxon>Pleocyemata</taxon>
        <taxon>Anomura</taxon>
        <taxon>Galatheoidea</taxon>
        <taxon>Porcellanidae</taxon>
        <taxon>Petrolisthes</taxon>
    </lineage>
</organism>
<feature type="compositionally biased region" description="Pro residues" evidence="13">
    <location>
        <begin position="2528"/>
        <end position="2550"/>
    </location>
</feature>
<feature type="compositionally biased region" description="Acidic residues" evidence="13">
    <location>
        <begin position="2013"/>
        <end position="2022"/>
    </location>
</feature>
<feature type="compositionally biased region" description="Low complexity" evidence="13">
    <location>
        <begin position="2551"/>
        <end position="2561"/>
    </location>
</feature>
<feature type="compositionally biased region" description="Low complexity" evidence="13">
    <location>
        <begin position="2772"/>
        <end position="2788"/>
    </location>
</feature>
<keyword evidence="17" id="KW-1185">Reference proteome</keyword>
<keyword evidence="6 12" id="KW-0863">Zinc-finger</keyword>
<evidence type="ECO:0000256" key="6">
    <source>
        <dbReference type="ARBA" id="ARBA00022771"/>
    </source>
</evidence>
<dbReference type="GO" id="GO:0006357">
    <property type="term" value="P:regulation of transcription by RNA polymerase II"/>
    <property type="evidence" value="ECO:0007669"/>
    <property type="project" value="TreeGrafter"/>
</dbReference>
<dbReference type="Proteomes" id="UP001286313">
    <property type="component" value="Unassembled WGS sequence"/>
</dbReference>
<dbReference type="PROSITE" id="PS50016">
    <property type="entry name" value="ZF_PHD_2"/>
    <property type="match status" value="2"/>
</dbReference>
<dbReference type="GO" id="GO:0003712">
    <property type="term" value="F:transcription coregulator activity"/>
    <property type="evidence" value="ECO:0007669"/>
    <property type="project" value="TreeGrafter"/>
</dbReference>
<feature type="region of interest" description="Disordered" evidence="13">
    <location>
        <begin position="290"/>
        <end position="389"/>
    </location>
</feature>
<feature type="compositionally biased region" description="Basic and acidic residues" evidence="13">
    <location>
        <begin position="2106"/>
        <end position="2140"/>
    </location>
</feature>
<feature type="compositionally biased region" description="Basic and acidic residues" evidence="13">
    <location>
        <begin position="1369"/>
        <end position="1378"/>
    </location>
</feature>
<feature type="domain" description="MYST-type HAT" evidence="15">
    <location>
        <begin position="627"/>
        <end position="903"/>
    </location>
</feature>
<reference evidence="16" key="1">
    <citation type="submission" date="2023-10" db="EMBL/GenBank/DDBJ databases">
        <title>Genome assemblies of two species of porcelain crab, Petrolisthes cinctipes and Petrolisthes manimaculis (Anomura: Porcellanidae).</title>
        <authorList>
            <person name="Angst P."/>
        </authorList>
    </citation>
    <scope>NUCLEOTIDE SEQUENCE</scope>
    <source>
        <strain evidence="16">PB745_01</strain>
        <tissue evidence="16">Gill</tissue>
    </source>
</reference>
<dbReference type="EMBL" id="JAWQEG010001275">
    <property type="protein sequence ID" value="KAK3880893.1"/>
    <property type="molecule type" value="Genomic_DNA"/>
</dbReference>
<dbReference type="GO" id="GO:0005634">
    <property type="term" value="C:nucleus"/>
    <property type="evidence" value="ECO:0007669"/>
    <property type="project" value="UniProtKB-SubCell"/>
</dbReference>
<dbReference type="InterPro" id="IPR036388">
    <property type="entry name" value="WH-like_DNA-bd_sf"/>
</dbReference>
<dbReference type="Gene3D" id="1.10.10.10">
    <property type="entry name" value="Winged helix-like DNA-binding domain superfamily/Winged helix DNA-binding domain"/>
    <property type="match status" value="1"/>
</dbReference>
<feature type="region of interest" description="Disordered" evidence="13">
    <location>
        <begin position="2198"/>
        <end position="2373"/>
    </location>
</feature>
<evidence type="ECO:0000256" key="13">
    <source>
        <dbReference type="SAM" id="MobiDB-lite"/>
    </source>
</evidence>
<feature type="compositionally biased region" description="Basic and acidic residues" evidence="13">
    <location>
        <begin position="1348"/>
        <end position="1360"/>
    </location>
</feature>
<dbReference type="GO" id="GO:0003682">
    <property type="term" value="F:chromatin binding"/>
    <property type="evidence" value="ECO:0007669"/>
    <property type="project" value="TreeGrafter"/>
</dbReference>
<feature type="compositionally biased region" description="Polar residues" evidence="13">
    <location>
        <begin position="1273"/>
        <end position="1282"/>
    </location>
</feature>
<comment type="subcellular location">
    <subcellularLocation>
        <location evidence="1">Nucleus</location>
    </subcellularLocation>
</comment>